<dbReference type="GO" id="GO:0016740">
    <property type="term" value="F:transferase activity"/>
    <property type="evidence" value="ECO:0007669"/>
    <property type="project" value="UniProtKB-KW"/>
</dbReference>
<name>A0ABW1J7Y1_9PSEU</name>
<evidence type="ECO:0000259" key="1">
    <source>
        <dbReference type="Pfam" id="PF04230"/>
    </source>
</evidence>
<dbReference type="PANTHER" id="PTHR36836">
    <property type="entry name" value="COLANIC ACID BIOSYNTHESIS PROTEIN WCAK"/>
    <property type="match status" value="1"/>
</dbReference>
<keyword evidence="3" id="KW-1185">Reference proteome</keyword>
<feature type="domain" description="Polysaccharide pyruvyl transferase" evidence="1">
    <location>
        <begin position="31"/>
        <end position="345"/>
    </location>
</feature>
<comment type="caution">
    <text evidence="2">The sequence shown here is derived from an EMBL/GenBank/DDBJ whole genome shotgun (WGS) entry which is preliminary data.</text>
</comment>
<proteinExistence type="predicted"/>
<dbReference type="RefSeq" id="WP_379587506.1">
    <property type="nucleotide sequence ID" value="NZ_JBHSQW010000044.1"/>
</dbReference>
<sequence>MRVRGGHRTTRAGPRDRPLRIGLFGLLGSGNIGNDGSLEAVLGYLREEHPDAVLGGLCAGPERFSARWGIPATALHWYDTVAPAATGITAAVLKVVGKGLDAFRTAAWVRRFDIVIVPGMGVLEATLPLRPWGFPYALLLLCASGRLFGTKIALVSVGSSVITQRSLRVVVTSAARLAHYRSYRDTLSRDNLRTMGVDTSADEVYPDLAFALPVPDSATDRPTTGAVGIGVMDYRGANADRDRADEIHAEYLAKVKRFARWLIDDGRSIRLVTGDGADAAVAAEIVADLRAYRPDLDPSRVLAEPVFSLTDLMTQFRSVDYVVATRYHNVLCALRMSKPTISIGYAAKNDVLMARMGLGDFCQSVRSFEVARLVNQFRELEGHREKLTDVLSKTNLEHTQHIQEQFAALSRQIRNHPISHKG</sequence>
<evidence type="ECO:0000313" key="3">
    <source>
        <dbReference type="Proteomes" id="UP001596302"/>
    </source>
</evidence>
<accession>A0ABW1J7Y1</accession>
<dbReference type="Pfam" id="PF04230">
    <property type="entry name" value="PS_pyruv_trans"/>
    <property type="match status" value="1"/>
</dbReference>
<gene>
    <name evidence="2" type="ORF">ACFQE5_21100</name>
</gene>
<dbReference type="EMBL" id="JBHSQW010000044">
    <property type="protein sequence ID" value="MFC5996709.1"/>
    <property type="molecule type" value="Genomic_DNA"/>
</dbReference>
<dbReference type="PANTHER" id="PTHR36836:SF1">
    <property type="entry name" value="COLANIC ACID BIOSYNTHESIS PROTEIN WCAK"/>
    <property type="match status" value="1"/>
</dbReference>
<reference evidence="3" key="1">
    <citation type="journal article" date="2019" name="Int. J. Syst. Evol. Microbiol.">
        <title>The Global Catalogue of Microorganisms (GCM) 10K type strain sequencing project: providing services to taxonomists for standard genome sequencing and annotation.</title>
        <authorList>
            <consortium name="The Broad Institute Genomics Platform"/>
            <consortium name="The Broad Institute Genome Sequencing Center for Infectious Disease"/>
            <person name="Wu L."/>
            <person name="Ma J."/>
        </authorList>
    </citation>
    <scope>NUCLEOTIDE SEQUENCE [LARGE SCALE GENOMIC DNA]</scope>
    <source>
        <strain evidence="3">CCM 8391</strain>
    </source>
</reference>
<dbReference type="InterPro" id="IPR007345">
    <property type="entry name" value="Polysacch_pyruvyl_Trfase"/>
</dbReference>
<keyword evidence="2" id="KW-0808">Transferase</keyword>
<protein>
    <submittedName>
        <fullName evidence="2">Polysaccharide pyruvyl transferase family protein</fullName>
    </submittedName>
</protein>
<organism evidence="2 3">
    <name type="scientific">Pseudonocardia hispaniensis</name>
    <dbReference type="NCBI Taxonomy" id="904933"/>
    <lineage>
        <taxon>Bacteria</taxon>
        <taxon>Bacillati</taxon>
        <taxon>Actinomycetota</taxon>
        <taxon>Actinomycetes</taxon>
        <taxon>Pseudonocardiales</taxon>
        <taxon>Pseudonocardiaceae</taxon>
        <taxon>Pseudonocardia</taxon>
    </lineage>
</organism>
<dbReference type="Proteomes" id="UP001596302">
    <property type="component" value="Unassembled WGS sequence"/>
</dbReference>
<evidence type="ECO:0000313" key="2">
    <source>
        <dbReference type="EMBL" id="MFC5996709.1"/>
    </source>
</evidence>